<protein>
    <submittedName>
        <fullName evidence="1">Uncharacterized protein</fullName>
    </submittedName>
</protein>
<organism evidence="1 2">
    <name type="scientific">Schleiferilactobacillus shenzhenensis LY-73</name>
    <dbReference type="NCBI Taxonomy" id="1231336"/>
    <lineage>
        <taxon>Bacteria</taxon>
        <taxon>Bacillati</taxon>
        <taxon>Bacillota</taxon>
        <taxon>Bacilli</taxon>
        <taxon>Lactobacillales</taxon>
        <taxon>Lactobacillaceae</taxon>
        <taxon>Schleiferilactobacillus</taxon>
    </lineage>
</organism>
<gene>
    <name evidence="1" type="ORF">L248_1893</name>
</gene>
<dbReference type="Gene3D" id="3.40.50.2000">
    <property type="entry name" value="Glycogen Phosphorylase B"/>
    <property type="match status" value="2"/>
</dbReference>
<keyword evidence="2" id="KW-1185">Reference proteome</keyword>
<dbReference type="EMBL" id="KI271584">
    <property type="protein sequence ID" value="ERL65817.1"/>
    <property type="molecule type" value="Genomic_DNA"/>
</dbReference>
<dbReference type="InterPro" id="IPR047691">
    <property type="entry name" value="PelF-like"/>
</dbReference>
<dbReference type="SUPFAM" id="SSF53756">
    <property type="entry name" value="UDP-Glycosyltransferase/glycogen phosphorylase"/>
    <property type="match status" value="1"/>
</dbReference>
<dbReference type="Proteomes" id="UP000030647">
    <property type="component" value="Unassembled WGS sequence"/>
</dbReference>
<dbReference type="Pfam" id="PF13692">
    <property type="entry name" value="Glyco_trans_1_4"/>
    <property type="match status" value="1"/>
</dbReference>
<dbReference type="PANTHER" id="PTHR12526:SF608">
    <property type="entry name" value="PELF"/>
    <property type="match status" value="1"/>
</dbReference>
<name>U4TWV2_9LACO</name>
<dbReference type="HOGENOM" id="CLU_1208564_0_0_9"/>
<reference evidence="2" key="1">
    <citation type="journal article" date="2013" name="Genome Announc.">
        <title>Whole-Genome Sequencing of Lactobacillus shenzhenensis Strain LY-73T.</title>
        <authorList>
            <person name="Lin Z."/>
            <person name="Liu Z."/>
            <person name="Yang R."/>
            <person name="Zou Y."/>
            <person name="Wan D."/>
            <person name="Chen J."/>
            <person name="Guo M."/>
            <person name="Zhao J."/>
            <person name="Fang C."/>
            <person name="Yang R."/>
            <person name="Liu F."/>
        </authorList>
    </citation>
    <scope>NUCLEOTIDE SEQUENCE [LARGE SCALE GENOMIC DNA]</scope>
    <source>
        <strain evidence="2">LY-73</strain>
    </source>
</reference>
<evidence type="ECO:0000313" key="2">
    <source>
        <dbReference type="Proteomes" id="UP000030647"/>
    </source>
</evidence>
<proteinExistence type="predicted"/>
<sequence>MVTLSARNQQHQLAAGAAPDRLAVIPNGVAGADYAALPRHRFSPQALQIGAIVRLTPIKDIVTLIHACDYLRQAGVPFHCTVMGPADEDPAYARRCRELIAALDLAEHITLTGKVAVADYLPRLDVLVLTSISESQPLAMLEGMAAGIPWVTTNVGDCQELLTGPGDDDGRAGFVVRPIAPDQIADKLAWFYRHPDALATMGAAGARRVLARYQLTHMVAAYTALYASA</sequence>
<evidence type="ECO:0000313" key="1">
    <source>
        <dbReference type="EMBL" id="ERL65817.1"/>
    </source>
</evidence>
<dbReference type="PANTHER" id="PTHR12526">
    <property type="entry name" value="GLYCOSYLTRANSFERASE"/>
    <property type="match status" value="1"/>
</dbReference>
<dbReference type="AlphaFoldDB" id="U4TWV2"/>
<dbReference type="NCBIfam" id="NF038011">
    <property type="entry name" value="PelF"/>
    <property type="match status" value="1"/>
</dbReference>
<dbReference type="STRING" id="1231336.L248_1893"/>
<dbReference type="eggNOG" id="COG0438">
    <property type="taxonomic scope" value="Bacteria"/>
</dbReference>
<accession>U4TWV2</accession>